<name>A0A4Y8VLC5_9BACT</name>
<reference evidence="2 3" key="1">
    <citation type="submission" date="2019-02" db="EMBL/GenBank/DDBJ databases">
        <title>Draft Genome Sequence of the Prevotella sp. BCRC 81118, Isolated from Human Feces.</title>
        <authorList>
            <person name="Huang C.-H."/>
        </authorList>
    </citation>
    <scope>NUCLEOTIDE SEQUENCE [LARGE SCALE GENOMIC DNA]</scope>
    <source>
        <strain evidence="2 3">BCRC 81118</strain>
    </source>
</reference>
<dbReference type="EMBL" id="SGVY01000016">
    <property type="protein sequence ID" value="TFH81257.1"/>
    <property type="molecule type" value="Genomic_DNA"/>
</dbReference>
<dbReference type="InterPro" id="IPR019707">
    <property type="entry name" value="DUF2582"/>
</dbReference>
<evidence type="ECO:0000256" key="1">
    <source>
        <dbReference type="SAM" id="MobiDB-lite"/>
    </source>
</evidence>
<feature type="compositionally biased region" description="Low complexity" evidence="1">
    <location>
        <begin position="13"/>
        <end position="33"/>
    </location>
</feature>
<comment type="caution">
    <text evidence="2">The sequence shown here is derived from an EMBL/GenBank/DDBJ whole genome shotgun (WGS) entry which is preliminary data.</text>
</comment>
<protein>
    <recommendedName>
        <fullName evidence="4">Winged helix-turn-helix domain-containing protein</fullName>
    </recommendedName>
</protein>
<keyword evidence="3" id="KW-1185">Reference proteome</keyword>
<proteinExistence type="predicted"/>
<organism evidence="2 3">
    <name type="scientific">Segatella hominis</name>
    <dbReference type="NCBI Taxonomy" id="2518605"/>
    <lineage>
        <taxon>Bacteria</taxon>
        <taxon>Pseudomonadati</taxon>
        <taxon>Bacteroidota</taxon>
        <taxon>Bacteroidia</taxon>
        <taxon>Bacteroidales</taxon>
        <taxon>Prevotellaceae</taxon>
        <taxon>Segatella</taxon>
    </lineage>
</organism>
<dbReference type="OrthoDB" id="9810071at2"/>
<dbReference type="Pfam" id="PF10771">
    <property type="entry name" value="DUF2582"/>
    <property type="match status" value="1"/>
</dbReference>
<evidence type="ECO:0000313" key="2">
    <source>
        <dbReference type="EMBL" id="TFH81257.1"/>
    </source>
</evidence>
<sequence>MVEKKATKKTAAAKKTATATKKAPVAKKTTATKKTTAEKKETIFLNAENAGFRAGDVYQALAAADKALSLTEVAEMAKISTEDAILGIGWLLKEGKIKDEDNKVALA</sequence>
<feature type="region of interest" description="Disordered" evidence="1">
    <location>
        <begin position="1"/>
        <end position="33"/>
    </location>
</feature>
<dbReference type="Gene3D" id="1.10.10.10">
    <property type="entry name" value="Winged helix-like DNA-binding domain superfamily/Winged helix DNA-binding domain"/>
    <property type="match status" value="1"/>
</dbReference>
<dbReference type="InterPro" id="IPR036388">
    <property type="entry name" value="WH-like_DNA-bd_sf"/>
</dbReference>
<feature type="compositionally biased region" description="Basic residues" evidence="1">
    <location>
        <begin position="1"/>
        <end position="12"/>
    </location>
</feature>
<dbReference type="AlphaFoldDB" id="A0A4Y8VLC5"/>
<dbReference type="Proteomes" id="UP000297872">
    <property type="component" value="Unassembled WGS sequence"/>
</dbReference>
<gene>
    <name evidence="2" type="ORF">EXN75_07780</name>
</gene>
<dbReference type="GeneID" id="302995189"/>
<evidence type="ECO:0008006" key="4">
    <source>
        <dbReference type="Google" id="ProtNLM"/>
    </source>
</evidence>
<dbReference type="RefSeq" id="WP_022110755.1">
    <property type="nucleotide sequence ID" value="NZ_DAWDMC010000129.1"/>
</dbReference>
<accession>A0A4Y8VLC5</accession>
<evidence type="ECO:0000313" key="3">
    <source>
        <dbReference type="Proteomes" id="UP000297872"/>
    </source>
</evidence>